<dbReference type="Proteomes" id="UP000019118">
    <property type="component" value="Unassembled WGS sequence"/>
</dbReference>
<name>A0AAR5P307_DENPD</name>
<dbReference type="SUPFAM" id="SSF53474">
    <property type="entry name" value="alpha/beta-Hydrolases"/>
    <property type="match status" value="1"/>
</dbReference>
<dbReference type="GeneID" id="109533870"/>
<dbReference type="PANTHER" id="PTHR11610">
    <property type="entry name" value="LIPASE"/>
    <property type="match status" value="1"/>
</dbReference>
<dbReference type="InterPro" id="IPR013818">
    <property type="entry name" value="Lipase"/>
</dbReference>
<evidence type="ECO:0000313" key="7">
    <source>
        <dbReference type="EnsemblMetazoa" id="XP_019754936.1"/>
    </source>
</evidence>
<keyword evidence="3" id="KW-0964">Secreted</keyword>
<evidence type="ECO:0000256" key="3">
    <source>
        <dbReference type="ARBA" id="ARBA00022525"/>
    </source>
</evidence>
<evidence type="ECO:0000256" key="5">
    <source>
        <dbReference type="SAM" id="SignalP"/>
    </source>
</evidence>
<organism evidence="7 8">
    <name type="scientific">Dendroctonus ponderosae</name>
    <name type="common">Mountain pine beetle</name>
    <dbReference type="NCBI Taxonomy" id="77166"/>
    <lineage>
        <taxon>Eukaryota</taxon>
        <taxon>Metazoa</taxon>
        <taxon>Ecdysozoa</taxon>
        <taxon>Arthropoda</taxon>
        <taxon>Hexapoda</taxon>
        <taxon>Insecta</taxon>
        <taxon>Pterygota</taxon>
        <taxon>Neoptera</taxon>
        <taxon>Endopterygota</taxon>
        <taxon>Coleoptera</taxon>
        <taxon>Polyphaga</taxon>
        <taxon>Cucujiformia</taxon>
        <taxon>Curculionidae</taxon>
        <taxon>Scolytinae</taxon>
        <taxon>Dendroctonus</taxon>
    </lineage>
</organism>
<dbReference type="PANTHER" id="PTHR11610:SF190">
    <property type="entry name" value="VITELLOGENIN-3-LIKE PROTEIN"/>
    <property type="match status" value="1"/>
</dbReference>
<comment type="similarity">
    <text evidence="2 4">Belongs to the AB hydrolase superfamily. Lipase family.</text>
</comment>
<feature type="chain" id="PRO_5043747946" description="Lipase domain-containing protein" evidence="5">
    <location>
        <begin position="18"/>
        <end position="327"/>
    </location>
</feature>
<protein>
    <recommendedName>
        <fullName evidence="6">Lipase domain-containing protein</fullName>
    </recommendedName>
</protein>
<dbReference type="GO" id="GO:0016042">
    <property type="term" value="P:lipid catabolic process"/>
    <property type="evidence" value="ECO:0007669"/>
    <property type="project" value="TreeGrafter"/>
</dbReference>
<dbReference type="Pfam" id="PF00151">
    <property type="entry name" value="Lipase"/>
    <property type="match status" value="1"/>
</dbReference>
<dbReference type="EnsemblMetazoa" id="XM_019899377.1">
    <property type="protein sequence ID" value="XP_019754936.1"/>
    <property type="gene ID" value="LOC109533870"/>
</dbReference>
<dbReference type="InterPro" id="IPR033906">
    <property type="entry name" value="Lipase_N"/>
</dbReference>
<evidence type="ECO:0000256" key="4">
    <source>
        <dbReference type="RuleBase" id="RU004262"/>
    </source>
</evidence>
<reference evidence="7" key="2">
    <citation type="submission" date="2024-08" db="UniProtKB">
        <authorList>
            <consortium name="EnsemblMetazoa"/>
        </authorList>
    </citation>
    <scope>IDENTIFICATION</scope>
</reference>
<evidence type="ECO:0000256" key="1">
    <source>
        <dbReference type="ARBA" id="ARBA00004613"/>
    </source>
</evidence>
<dbReference type="CDD" id="cd00707">
    <property type="entry name" value="Pancreat_lipase_like"/>
    <property type="match status" value="1"/>
</dbReference>
<evidence type="ECO:0000259" key="6">
    <source>
        <dbReference type="Pfam" id="PF00151"/>
    </source>
</evidence>
<dbReference type="KEGG" id="dpa:109533870"/>
<proteinExistence type="inferred from homology"/>
<sequence>MMKSLCYLIYLMPVVLAENICEKRSSIVYQDYTADEWVESQESTWGNTEKCVLFYTSNRQNRDLQRVLPSEVENITGVSSFNISLKTIFLIHGWKSVYNSTYNLMLGNAYLDVRDVNIIYIDWDKWANIFYPISVYLLSRVGEYIGQFINEISATFNYSLENIELVGHSLGAHICGYVGGATNSAISSITGLDPAKPGFSKYHPESRLSPDDAQYVQVIHTAGLMVGSSYTVGDADYIPNGGCTQPGCCLLKPICDHDRSYLYFIESLRSDQFIAKKCESYDDYLAGQYKNDPQIIMGGAAVNRTLFGKYCLKTNSTSPFSLGDIGL</sequence>
<dbReference type="AlphaFoldDB" id="A0AAR5P307"/>
<keyword evidence="5" id="KW-0732">Signal</keyword>
<feature type="signal peptide" evidence="5">
    <location>
        <begin position="1"/>
        <end position="17"/>
    </location>
</feature>
<dbReference type="Gene3D" id="3.40.50.1820">
    <property type="entry name" value="alpha/beta hydrolase"/>
    <property type="match status" value="1"/>
</dbReference>
<feature type="domain" description="Lipase" evidence="6">
    <location>
        <begin position="29"/>
        <end position="320"/>
    </location>
</feature>
<dbReference type="PRINTS" id="PR00821">
    <property type="entry name" value="TAGLIPASE"/>
</dbReference>
<dbReference type="InterPro" id="IPR029058">
    <property type="entry name" value="AB_hydrolase_fold"/>
</dbReference>
<keyword evidence="8" id="KW-1185">Reference proteome</keyword>
<comment type="subcellular location">
    <subcellularLocation>
        <location evidence="1">Secreted</location>
    </subcellularLocation>
</comment>
<dbReference type="GO" id="GO:0005615">
    <property type="term" value="C:extracellular space"/>
    <property type="evidence" value="ECO:0007669"/>
    <property type="project" value="TreeGrafter"/>
</dbReference>
<dbReference type="GO" id="GO:0016298">
    <property type="term" value="F:lipase activity"/>
    <property type="evidence" value="ECO:0007669"/>
    <property type="project" value="InterPro"/>
</dbReference>
<dbReference type="InterPro" id="IPR000734">
    <property type="entry name" value="TAG_lipase"/>
</dbReference>
<evidence type="ECO:0000256" key="2">
    <source>
        <dbReference type="ARBA" id="ARBA00010701"/>
    </source>
</evidence>
<reference evidence="8" key="1">
    <citation type="journal article" date="2013" name="Genome Biol.">
        <title>Draft genome of the mountain pine beetle, Dendroctonus ponderosae Hopkins, a major forest pest.</title>
        <authorList>
            <person name="Keeling C.I."/>
            <person name="Yuen M.M."/>
            <person name="Liao N.Y."/>
            <person name="Docking T.R."/>
            <person name="Chan S.K."/>
            <person name="Taylor G.A."/>
            <person name="Palmquist D.L."/>
            <person name="Jackman S.D."/>
            <person name="Nguyen A."/>
            <person name="Li M."/>
            <person name="Henderson H."/>
            <person name="Janes J.K."/>
            <person name="Zhao Y."/>
            <person name="Pandoh P."/>
            <person name="Moore R."/>
            <person name="Sperling F.A."/>
            <person name="Huber D.P."/>
            <person name="Birol I."/>
            <person name="Jones S.J."/>
            <person name="Bohlmann J."/>
        </authorList>
    </citation>
    <scope>NUCLEOTIDE SEQUENCE</scope>
</reference>
<accession>A0AAR5P307</accession>
<evidence type="ECO:0000313" key="8">
    <source>
        <dbReference type="Proteomes" id="UP000019118"/>
    </source>
</evidence>